<evidence type="ECO:0000256" key="1">
    <source>
        <dbReference type="ARBA" id="ARBA00001917"/>
    </source>
</evidence>
<keyword evidence="6 7" id="KW-0503">Monooxygenase</keyword>
<dbReference type="GO" id="GO:0018580">
    <property type="term" value="F:nitronate monooxygenase activity"/>
    <property type="evidence" value="ECO:0007669"/>
    <property type="project" value="InterPro"/>
</dbReference>
<comment type="cofactor">
    <cofactor evidence="1">
        <name>FMN</name>
        <dbReference type="ChEBI" id="CHEBI:58210"/>
    </cofactor>
</comment>
<organism evidence="7 8">
    <name type="scientific">Leptomonas seymouri</name>
    <dbReference type="NCBI Taxonomy" id="5684"/>
    <lineage>
        <taxon>Eukaryota</taxon>
        <taxon>Discoba</taxon>
        <taxon>Euglenozoa</taxon>
        <taxon>Kinetoplastea</taxon>
        <taxon>Metakinetoplastina</taxon>
        <taxon>Trypanosomatida</taxon>
        <taxon>Trypanosomatidae</taxon>
        <taxon>Leishmaniinae</taxon>
        <taxon>Leptomonas</taxon>
    </lineage>
</organism>
<keyword evidence="4" id="KW-0288">FMN</keyword>
<evidence type="ECO:0000256" key="2">
    <source>
        <dbReference type="ARBA" id="ARBA00009881"/>
    </source>
</evidence>
<proteinExistence type="inferred from homology"/>
<evidence type="ECO:0000313" key="7">
    <source>
        <dbReference type="EMBL" id="KPI88354.1"/>
    </source>
</evidence>
<keyword evidence="3" id="KW-0285">Flavoprotein</keyword>
<dbReference type="Gene3D" id="3.20.20.70">
    <property type="entry name" value="Aldolase class I"/>
    <property type="match status" value="1"/>
</dbReference>
<keyword evidence="5" id="KW-0560">Oxidoreductase</keyword>
<dbReference type="AlphaFoldDB" id="A0A0N1PD20"/>
<dbReference type="VEuPathDB" id="TriTrypDB:Lsey_0053_0070"/>
<dbReference type="InterPro" id="IPR004136">
    <property type="entry name" value="NMO"/>
</dbReference>
<dbReference type="OMA" id="VEHRLCY"/>
<dbReference type="Proteomes" id="UP000038009">
    <property type="component" value="Unassembled WGS sequence"/>
</dbReference>
<dbReference type="SUPFAM" id="SSF51412">
    <property type="entry name" value="Inosine monophosphate dehydrogenase (IMPDH)"/>
    <property type="match status" value="1"/>
</dbReference>
<evidence type="ECO:0000313" key="8">
    <source>
        <dbReference type="Proteomes" id="UP000038009"/>
    </source>
</evidence>
<evidence type="ECO:0000256" key="4">
    <source>
        <dbReference type="ARBA" id="ARBA00022643"/>
    </source>
</evidence>
<dbReference type="InterPro" id="IPR013785">
    <property type="entry name" value="Aldolase_TIM"/>
</dbReference>
<dbReference type="PANTHER" id="PTHR42747">
    <property type="entry name" value="NITRONATE MONOOXYGENASE-RELATED"/>
    <property type="match status" value="1"/>
</dbReference>
<dbReference type="Pfam" id="PF03060">
    <property type="entry name" value="NMO"/>
    <property type="match status" value="1"/>
</dbReference>
<comment type="caution">
    <text evidence="7">The sequence shown here is derived from an EMBL/GenBank/DDBJ whole genome shotgun (WGS) entry which is preliminary data.</text>
</comment>
<keyword evidence="8" id="KW-1185">Reference proteome</keyword>
<dbReference type="GO" id="GO:0005737">
    <property type="term" value="C:cytoplasm"/>
    <property type="evidence" value="ECO:0007669"/>
    <property type="project" value="UniProtKB-ARBA"/>
</dbReference>
<name>A0A0N1PD20_LEPSE</name>
<gene>
    <name evidence="7" type="ORF">ABL78_2529</name>
</gene>
<evidence type="ECO:0000256" key="6">
    <source>
        <dbReference type="ARBA" id="ARBA00023033"/>
    </source>
</evidence>
<dbReference type="OrthoDB" id="276397at2759"/>
<sequence length="372" mass="39578">MPFVRSRLCEVAHCTLPLVGSPMLGYGDIVLARSIASTGAVGSVPCSGMAPEQLRTLVEDNVEHRLCYNFFCHRPPSAPAAKLSPSWMEHLQKHYAEEGIDNPADVVQKRIAAMRPTHFTEEQLEALLEVRAALRDKPPLLLSFHFGLPPDALWERLRSVAGSAFCVSCSATTVEEAVYLHQRQVDIVVCQGAEAGGHRGLFLPSSRVEEQPGTFALVPQVRAALGADACVVAAGGIVDAVTARAAVGLGADGVQVGTSFLRTAEAKTSPVHRAALRDARESGALATSVTNILSGRPARGLRNRLMAELGSMRVDGPTYPFGSAYLLDLRRKAEAAGRGDYSQLWAGQNLSGCTEGSAVDKAKEIASALAAW</sequence>
<evidence type="ECO:0000256" key="3">
    <source>
        <dbReference type="ARBA" id="ARBA00022630"/>
    </source>
</evidence>
<accession>A0A0N1PD20</accession>
<protein>
    <submittedName>
        <fullName evidence="7">Nitronate monooxygenase</fullName>
    </submittedName>
</protein>
<dbReference type="CDD" id="cd04730">
    <property type="entry name" value="NPD_like"/>
    <property type="match status" value="1"/>
</dbReference>
<dbReference type="EMBL" id="LJSK01000053">
    <property type="protein sequence ID" value="KPI88354.1"/>
    <property type="molecule type" value="Genomic_DNA"/>
</dbReference>
<comment type="similarity">
    <text evidence="2">Belongs to the nitronate monooxygenase family. NMO class I subfamily.</text>
</comment>
<evidence type="ECO:0000256" key="5">
    <source>
        <dbReference type="ARBA" id="ARBA00023002"/>
    </source>
</evidence>
<dbReference type="PANTHER" id="PTHR42747:SF3">
    <property type="entry name" value="NITRONATE MONOOXYGENASE-RELATED"/>
    <property type="match status" value="1"/>
</dbReference>
<reference evidence="7 8" key="1">
    <citation type="journal article" date="2015" name="PLoS Pathog.">
        <title>Leptomonas seymouri: Adaptations to the Dixenous Life Cycle Analyzed by Genome Sequencing, Transcriptome Profiling and Co-infection with Leishmania donovani.</title>
        <authorList>
            <person name="Kraeva N."/>
            <person name="Butenko A."/>
            <person name="Hlavacova J."/>
            <person name="Kostygov A."/>
            <person name="Myskova J."/>
            <person name="Grybchuk D."/>
            <person name="Lestinova T."/>
            <person name="Votypka J."/>
            <person name="Volf P."/>
            <person name="Opperdoes F."/>
            <person name="Flegontov P."/>
            <person name="Lukes J."/>
            <person name="Yurchenko V."/>
        </authorList>
    </citation>
    <scope>NUCLEOTIDE SEQUENCE [LARGE SCALE GENOMIC DNA]</scope>
    <source>
        <strain evidence="7 8">ATCC 30220</strain>
    </source>
</reference>